<dbReference type="InterPro" id="IPR000835">
    <property type="entry name" value="HTH_MarR-typ"/>
</dbReference>
<feature type="domain" description="HTH marR-type" evidence="2">
    <location>
        <begin position="11"/>
        <end position="110"/>
    </location>
</feature>
<evidence type="ECO:0000313" key="6">
    <source>
        <dbReference type="Proteomes" id="UP000553957"/>
    </source>
</evidence>
<evidence type="ECO:0000313" key="4">
    <source>
        <dbReference type="EMBL" id="NOL39026.1"/>
    </source>
</evidence>
<dbReference type="RefSeq" id="WP_171670509.1">
    <property type="nucleotide sequence ID" value="NZ_BAAAGT010000007.1"/>
</dbReference>
<dbReference type="Gene3D" id="3.30.420.40">
    <property type="match status" value="2"/>
</dbReference>
<evidence type="ECO:0000256" key="1">
    <source>
        <dbReference type="ARBA" id="ARBA00006479"/>
    </source>
</evidence>
<dbReference type="InterPro" id="IPR036390">
    <property type="entry name" value="WH_DNA-bd_sf"/>
</dbReference>
<proteinExistence type="inferred from homology"/>
<dbReference type="Pfam" id="PF12802">
    <property type="entry name" value="MarR_2"/>
    <property type="match status" value="1"/>
</dbReference>
<dbReference type="AlphaFoldDB" id="A0A7Y4KWA4"/>
<sequence>MNARSAPGSQSSLREANRARVLEVVSRHGPLTQVEIAKTSGLSPATVSNLVRELDHAGLVELSPSVRNGRRAVLVAPASGGGLLAGFVFGPDDVHLAIADDSRKLRAQQRTPLSPDDGLTCVVRRFADLAESIDADLGKLTAIAVGRPSSITPNWRGEHLAATLTDHLRAPVALDTTANLAALGELRTGALQGVHNGCYLKLADGVSTGLILNGELFRGSAGTAGEIGHVTIDANGPICPCGNRGCLNTYVGSHALISSLTASHGPLSLTDIVDRALQDDFGCRRVIEDAGRRVGIAVAGLVNLLNPEVIAVGGVLATAGELVLLPLREALDHSAIPSAAAAVELRLATAGAEAELRGAVQLAAHLFNS</sequence>
<dbReference type="SMART" id="SM00347">
    <property type="entry name" value="HTH_MARR"/>
    <property type="match status" value="1"/>
</dbReference>
<dbReference type="InterPro" id="IPR043129">
    <property type="entry name" value="ATPase_NBD"/>
</dbReference>
<dbReference type="GO" id="GO:0003700">
    <property type="term" value="F:DNA-binding transcription factor activity"/>
    <property type="evidence" value="ECO:0007669"/>
    <property type="project" value="InterPro"/>
</dbReference>
<dbReference type="EMBL" id="JABJRC010000001">
    <property type="protein sequence ID" value="NOL39026.1"/>
    <property type="molecule type" value="Genomic_DNA"/>
</dbReference>
<name>A0A7Y4KWA4_9ACTN</name>
<dbReference type="SUPFAM" id="SSF53067">
    <property type="entry name" value="Actin-like ATPase domain"/>
    <property type="match status" value="2"/>
</dbReference>
<keyword evidence="5" id="KW-1185">Reference proteome</keyword>
<dbReference type="GO" id="GO:0016301">
    <property type="term" value="F:kinase activity"/>
    <property type="evidence" value="ECO:0007669"/>
    <property type="project" value="UniProtKB-KW"/>
</dbReference>
<dbReference type="PANTHER" id="PTHR18964:SF173">
    <property type="entry name" value="GLUCOKINASE"/>
    <property type="match status" value="1"/>
</dbReference>
<reference evidence="4 5" key="1">
    <citation type="submission" date="2020-05" db="EMBL/GenBank/DDBJ databases">
        <title>Genome sequence of Kribbella sandramycini ATCC 39419.</title>
        <authorList>
            <person name="Maclea K.S."/>
            <person name="Fair J.L."/>
        </authorList>
    </citation>
    <scope>NUCLEOTIDE SEQUENCE [LARGE SCALE GENOMIC DNA]</scope>
    <source>
        <strain evidence="4 5">ATCC 39419</strain>
    </source>
</reference>
<evidence type="ECO:0000313" key="3">
    <source>
        <dbReference type="EMBL" id="MBB6568382.1"/>
    </source>
</evidence>
<dbReference type="Proteomes" id="UP000534306">
    <property type="component" value="Unassembled WGS sequence"/>
</dbReference>
<dbReference type="InterPro" id="IPR000600">
    <property type="entry name" value="ROK"/>
</dbReference>
<reference evidence="3 6" key="2">
    <citation type="submission" date="2020-08" db="EMBL/GenBank/DDBJ databases">
        <title>Sequencing the genomes of 1000 actinobacteria strains.</title>
        <authorList>
            <person name="Klenk H.-P."/>
        </authorList>
    </citation>
    <scope>NUCLEOTIDE SEQUENCE [LARGE SCALE GENOMIC DNA]</scope>
    <source>
        <strain evidence="3 6">DSM 15626</strain>
    </source>
</reference>
<dbReference type="Pfam" id="PF00480">
    <property type="entry name" value="ROK"/>
    <property type="match status" value="1"/>
</dbReference>
<dbReference type="Proteomes" id="UP000553957">
    <property type="component" value="Unassembled WGS sequence"/>
</dbReference>
<dbReference type="SUPFAM" id="SSF46785">
    <property type="entry name" value="Winged helix' DNA-binding domain"/>
    <property type="match status" value="1"/>
</dbReference>
<evidence type="ECO:0000313" key="5">
    <source>
        <dbReference type="Proteomes" id="UP000534306"/>
    </source>
</evidence>
<dbReference type="InterPro" id="IPR036388">
    <property type="entry name" value="WH-like_DNA-bd_sf"/>
</dbReference>
<organism evidence="4 5">
    <name type="scientific">Kribbella sandramycini</name>
    <dbReference type="NCBI Taxonomy" id="60450"/>
    <lineage>
        <taxon>Bacteria</taxon>
        <taxon>Bacillati</taxon>
        <taxon>Actinomycetota</taxon>
        <taxon>Actinomycetes</taxon>
        <taxon>Propionibacteriales</taxon>
        <taxon>Kribbellaceae</taxon>
        <taxon>Kribbella</taxon>
    </lineage>
</organism>
<keyword evidence="3" id="KW-0418">Kinase</keyword>
<dbReference type="Gene3D" id="1.10.10.10">
    <property type="entry name" value="Winged helix-like DNA-binding domain superfamily/Winged helix DNA-binding domain"/>
    <property type="match status" value="1"/>
</dbReference>
<comment type="caution">
    <text evidence="4">The sequence shown here is derived from an EMBL/GenBank/DDBJ whole genome shotgun (WGS) entry which is preliminary data.</text>
</comment>
<keyword evidence="3" id="KW-0808">Transferase</keyword>
<accession>A0A7Y4KWA4</accession>
<evidence type="ECO:0000259" key="2">
    <source>
        <dbReference type="SMART" id="SM00347"/>
    </source>
</evidence>
<gene>
    <name evidence="3" type="ORF">HNR71_004019</name>
    <name evidence="4" type="ORF">HPO96_02085</name>
</gene>
<protein>
    <submittedName>
        <fullName evidence="3">Putative NBD/HSP70 family sugar kinase</fullName>
    </submittedName>
    <submittedName>
        <fullName evidence="4">ROK family transcriptional regulator</fullName>
    </submittedName>
</protein>
<comment type="similarity">
    <text evidence="1">Belongs to the ROK (NagC/XylR) family.</text>
</comment>
<dbReference type="EMBL" id="JACHKF010000001">
    <property type="protein sequence ID" value="MBB6568382.1"/>
    <property type="molecule type" value="Genomic_DNA"/>
</dbReference>
<dbReference type="PANTHER" id="PTHR18964">
    <property type="entry name" value="ROK (REPRESSOR, ORF, KINASE) FAMILY"/>
    <property type="match status" value="1"/>
</dbReference>